<proteinExistence type="predicted"/>
<sequence length="177" mass="19556">MSFPILIKSSSPVSQSPEYRDVDPETQRLIEHESSFPPDIKQDPDVPPPRIVVVANNTPTRTTMPNTPVHLAATEEGPHPRGPIRLESAEEYQARQGQDQGTSRFFRAVRADNQTVVEDMTRGFLMLVTTPIALVGMVLYSTGMIIEGIALMMKGVGSLSARTLMRRRSPSPEAQMV</sequence>
<evidence type="ECO:0000313" key="4">
    <source>
        <dbReference type="Proteomes" id="UP000027222"/>
    </source>
</evidence>
<protein>
    <submittedName>
        <fullName evidence="3">Uncharacterized protein</fullName>
    </submittedName>
</protein>
<keyword evidence="2" id="KW-0812">Transmembrane</keyword>
<reference evidence="4" key="1">
    <citation type="journal article" date="2014" name="Proc. Natl. Acad. Sci. U.S.A.">
        <title>Extensive sampling of basidiomycete genomes demonstrates inadequacy of the white-rot/brown-rot paradigm for wood decay fungi.</title>
        <authorList>
            <person name="Riley R."/>
            <person name="Salamov A.A."/>
            <person name="Brown D.W."/>
            <person name="Nagy L.G."/>
            <person name="Floudas D."/>
            <person name="Held B.W."/>
            <person name="Levasseur A."/>
            <person name="Lombard V."/>
            <person name="Morin E."/>
            <person name="Otillar R."/>
            <person name="Lindquist E.A."/>
            <person name="Sun H."/>
            <person name="LaButti K.M."/>
            <person name="Schmutz J."/>
            <person name="Jabbour D."/>
            <person name="Luo H."/>
            <person name="Baker S.E."/>
            <person name="Pisabarro A.G."/>
            <person name="Walton J.D."/>
            <person name="Blanchette R.A."/>
            <person name="Henrissat B."/>
            <person name="Martin F."/>
            <person name="Cullen D."/>
            <person name="Hibbett D.S."/>
            <person name="Grigoriev I.V."/>
        </authorList>
    </citation>
    <scope>NUCLEOTIDE SEQUENCE [LARGE SCALE GENOMIC DNA]</scope>
    <source>
        <strain evidence="4">CBS 339.88</strain>
    </source>
</reference>
<accession>A0A067SLN4</accession>
<evidence type="ECO:0000256" key="2">
    <source>
        <dbReference type="SAM" id="Phobius"/>
    </source>
</evidence>
<dbReference type="OrthoDB" id="3270770at2759"/>
<evidence type="ECO:0000313" key="3">
    <source>
        <dbReference type="EMBL" id="KDR71811.1"/>
    </source>
</evidence>
<keyword evidence="4" id="KW-1185">Reference proteome</keyword>
<feature type="compositionally biased region" description="Basic and acidic residues" evidence="1">
    <location>
        <begin position="18"/>
        <end position="44"/>
    </location>
</feature>
<gene>
    <name evidence="3" type="ORF">GALMADRAFT_253562</name>
</gene>
<feature type="region of interest" description="Disordered" evidence="1">
    <location>
        <begin position="1"/>
        <end position="48"/>
    </location>
</feature>
<organism evidence="3 4">
    <name type="scientific">Galerina marginata (strain CBS 339.88)</name>
    <dbReference type="NCBI Taxonomy" id="685588"/>
    <lineage>
        <taxon>Eukaryota</taxon>
        <taxon>Fungi</taxon>
        <taxon>Dikarya</taxon>
        <taxon>Basidiomycota</taxon>
        <taxon>Agaricomycotina</taxon>
        <taxon>Agaricomycetes</taxon>
        <taxon>Agaricomycetidae</taxon>
        <taxon>Agaricales</taxon>
        <taxon>Agaricineae</taxon>
        <taxon>Strophariaceae</taxon>
        <taxon>Galerina</taxon>
    </lineage>
</organism>
<dbReference type="HOGENOM" id="CLU_1517959_0_0_1"/>
<feature type="transmembrane region" description="Helical" evidence="2">
    <location>
        <begin position="124"/>
        <end position="146"/>
    </location>
</feature>
<name>A0A067SLN4_GALM3</name>
<dbReference type="EMBL" id="KL142391">
    <property type="protein sequence ID" value="KDR71811.1"/>
    <property type="molecule type" value="Genomic_DNA"/>
</dbReference>
<keyword evidence="2" id="KW-0472">Membrane</keyword>
<dbReference type="Proteomes" id="UP000027222">
    <property type="component" value="Unassembled WGS sequence"/>
</dbReference>
<keyword evidence="2" id="KW-1133">Transmembrane helix</keyword>
<feature type="compositionally biased region" description="Polar residues" evidence="1">
    <location>
        <begin position="8"/>
        <end position="17"/>
    </location>
</feature>
<evidence type="ECO:0000256" key="1">
    <source>
        <dbReference type="SAM" id="MobiDB-lite"/>
    </source>
</evidence>
<dbReference type="AlphaFoldDB" id="A0A067SLN4"/>